<protein>
    <submittedName>
        <fullName evidence="1">Uncharacterized protein</fullName>
    </submittedName>
</protein>
<evidence type="ECO:0000313" key="2">
    <source>
        <dbReference type="Proteomes" id="UP000186601"/>
    </source>
</evidence>
<dbReference type="AlphaFoldDB" id="A0A2R6RLL0"/>
<sequence length="190" mass="22092">MNPHSEVSDTSEKRATLNMYLRTYWELLQSGRKGADRQYVKTVVAQAWLNKFTTNSSDSTLKLPLCKWFEGKNCLKSRAGVPKAGRQTTHLRSPRRRSAREFFAKDIQQELKNATNDRMTLDRSPKAHGLKVRNTVLNEMWASLDEERQELHKRQSTTQHAAALRQHRETMTNITLEECGFHYHLSQVLH</sequence>
<gene>
    <name evidence="1" type="ORF">PHLCEN_2v2560</name>
</gene>
<dbReference type="EMBL" id="MLYV02000234">
    <property type="protein sequence ID" value="PSS30899.1"/>
    <property type="molecule type" value="Genomic_DNA"/>
</dbReference>
<accession>A0A2R6RLL0</accession>
<dbReference type="Proteomes" id="UP000186601">
    <property type="component" value="Unassembled WGS sequence"/>
</dbReference>
<organism evidence="1 2">
    <name type="scientific">Hermanssonia centrifuga</name>
    <dbReference type="NCBI Taxonomy" id="98765"/>
    <lineage>
        <taxon>Eukaryota</taxon>
        <taxon>Fungi</taxon>
        <taxon>Dikarya</taxon>
        <taxon>Basidiomycota</taxon>
        <taxon>Agaricomycotina</taxon>
        <taxon>Agaricomycetes</taxon>
        <taxon>Polyporales</taxon>
        <taxon>Meruliaceae</taxon>
        <taxon>Hermanssonia</taxon>
    </lineage>
</organism>
<proteinExistence type="predicted"/>
<keyword evidence="2" id="KW-1185">Reference proteome</keyword>
<comment type="caution">
    <text evidence="1">The sequence shown here is derived from an EMBL/GenBank/DDBJ whole genome shotgun (WGS) entry which is preliminary data.</text>
</comment>
<reference evidence="1 2" key="1">
    <citation type="submission" date="2018-02" db="EMBL/GenBank/DDBJ databases">
        <title>Genome sequence of the basidiomycete white-rot fungus Phlebia centrifuga.</title>
        <authorList>
            <person name="Granchi Z."/>
            <person name="Peng M."/>
            <person name="de Vries R.P."/>
            <person name="Hilden K."/>
            <person name="Makela M.R."/>
            <person name="Grigoriev I."/>
            <person name="Riley R."/>
        </authorList>
    </citation>
    <scope>NUCLEOTIDE SEQUENCE [LARGE SCALE GENOMIC DNA]</scope>
    <source>
        <strain evidence="1 2">FBCC195</strain>
    </source>
</reference>
<evidence type="ECO:0000313" key="1">
    <source>
        <dbReference type="EMBL" id="PSS30899.1"/>
    </source>
</evidence>
<name>A0A2R6RLL0_9APHY</name>